<dbReference type="EMBL" id="SEWA01000008">
    <property type="protein sequence ID" value="TLI62355.1"/>
    <property type="molecule type" value="Genomic_DNA"/>
</dbReference>
<evidence type="ECO:0000313" key="1">
    <source>
        <dbReference type="EMBL" id="TLI62355.1"/>
    </source>
</evidence>
<dbReference type="AlphaFoldDB" id="A0A5R8R6J9"/>
<dbReference type="Proteomes" id="UP000309847">
    <property type="component" value="Unassembled WGS sequence"/>
</dbReference>
<name>A0A5R8R6J9_ECO25</name>
<sequence>MFPIFILFIIYWLYVKSIISLMIKMVSGVRISENKGCNMLFFLCKYLRILNHSTRMIMYM</sequence>
<evidence type="ECO:0000313" key="2">
    <source>
        <dbReference type="Proteomes" id="UP000309847"/>
    </source>
</evidence>
<protein>
    <submittedName>
        <fullName evidence="1">Uncharacterized protein</fullName>
    </submittedName>
</protein>
<comment type="caution">
    <text evidence="1">The sequence shown here is derived from an EMBL/GenBank/DDBJ whole genome shotgun (WGS) entry which is preliminary data.</text>
</comment>
<organism evidence="1 2">
    <name type="scientific">Escherichia coli O25b:H4</name>
    <dbReference type="NCBI Taxonomy" id="941280"/>
    <lineage>
        <taxon>Bacteria</taxon>
        <taxon>Pseudomonadati</taxon>
        <taxon>Pseudomonadota</taxon>
        <taxon>Gammaproteobacteria</taxon>
        <taxon>Enterobacterales</taxon>
        <taxon>Enterobacteriaceae</taxon>
        <taxon>Escherichia</taxon>
    </lineage>
</organism>
<proteinExistence type="predicted"/>
<accession>A0A5R8R6J9</accession>
<reference evidence="1 2" key="1">
    <citation type="submission" date="2019-01" db="EMBL/GenBank/DDBJ databases">
        <title>Genome and plasmid diversity of ESBL producing Escherichia coli ST131 tracking phylogenetic trajectories with Bayesian inference.</title>
        <authorList>
            <person name="Ny S."/>
        </authorList>
    </citation>
    <scope>NUCLEOTIDE SEQUENCE [LARGE SCALE GENOMIC DNA]</scope>
    <source>
        <strain evidence="1 2">C0101-PB_2013</strain>
    </source>
</reference>
<gene>
    <name evidence="1" type="ORF">EWT59_27890</name>
</gene>